<protein>
    <recommendedName>
        <fullName evidence="4">VWFA domain-containing protein</fullName>
    </recommendedName>
</protein>
<organism evidence="2 3">
    <name type="scientific">Candidatus Falkowbacteria bacterium RIFOXYA2_FULL_47_19</name>
    <dbReference type="NCBI Taxonomy" id="1797994"/>
    <lineage>
        <taxon>Bacteria</taxon>
        <taxon>Candidatus Falkowiibacteriota</taxon>
    </lineage>
</organism>
<feature type="region of interest" description="Disordered" evidence="1">
    <location>
        <begin position="474"/>
        <end position="494"/>
    </location>
</feature>
<evidence type="ECO:0000313" key="2">
    <source>
        <dbReference type="EMBL" id="OGF25947.1"/>
    </source>
</evidence>
<dbReference type="EMBL" id="MFGB01000018">
    <property type="protein sequence ID" value="OGF25947.1"/>
    <property type="molecule type" value="Genomic_DNA"/>
</dbReference>
<dbReference type="SUPFAM" id="SSF49785">
    <property type="entry name" value="Galactose-binding domain-like"/>
    <property type="match status" value="1"/>
</dbReference>
<sequence>MGDGDDYVGSVPRRESIREEDFNFSGFMNRGTGQRECHPEMNIKGKIRECRDNPKHPETTPIAVIIDLTRSRGKDTMVVRRKIARLIGQIIKRSYLPGPTLSIGGVGDATDGDRAPVQIGQFEVGNILDRNLNEYLWIEEGGGGSGRESYELAAYAYATRTDLDANKRGKKGICIILGDEGFYPLVKKEQIKEHLGADVPADIPAAEAFRLLQEKYHVFFIYVRKPWTEHKKDVDKEIMDRVLKAGGMHGGVDVRASLLWNDYNDLDLHVISPSGEEIMFNHRRSRCGGELDVDRNAGGRETRKPIENIRWPKGKAPAGRYRVIVQNYNFHEDKRGPIPFKVEVEVNGEVKHFEGIAAPQGNETGSRSNIAVHDFEFDPEKRPGNKDQGDVYRQYGEEVVKAQWESVLPKDRIITIVDPEAVVDTMLGIVAGLGGVDLKTFISHLKSDGQSDVRMAQVSESLAEFFRALNVPKTAAPKLPSRQKKKPGKTKRLD</sequence>
<evidence type="ECO:0008006" key="4">
    <source>
        <dbReference type="Google" id="ProtNLM"/>
    </source>
</evidence>
<accession>A0A1F5SGU7</accession>
<dbReference type="AlphaFoldDB" id="A0A1F5SGU7"/>
<comment type="caution">
    <text evidence="2">The sequence shown here is derived from an EMBL/GenBank/DDBJ whole genome shotgun (WGS) entry which is preliminary data.</text>
</comment>
<reference evidence="2 3" key="1">
    <citation type="journal article" date="2016" name="Nat. Commun.">
        <title>Thousands of microbial genomes shed light on interconnected biogeochemical processes in an aquifer system.</title>
        <authorList>
            <person name="Anantharaman K."/>
            <person name="Brown C.T."/>
            <person name="Hug L.A."/>
            <person name="Sharon I."/>
            <person name="Castelle C.J."/>
            <person name="Probst A.J."/>
            <person name="Thomas B.C."/>
            <person name="Singh A."/>
            <person name="Wilkins M.J."/>
            <person name="Karaoz U."/>
            <person name="Brodie E.L."/>
            <person name="Williams K.H."/>
            <person name="Hubbard S.S."/>
            <person name="Banfield J.F."/>
        </authorList>
    </citation>
    <scope>NUCLEOTIDE SEQUENCE [LARGE SCALE GENOMIC DNA]</scope>
</reference>
<dbReference type="Gene3D" id="2.60.120.380">
    <property type="match status" value="1"/>
</dbReference>
<dbReference type="InterPro" id="IPR008979">
    <property type="entry name" value="Galactose-bd-like_sf"/>
</dbReference>
<name>A0A1F5SGU7_9BACT</name>
<feature type="compositionally biased region" description="Basic residues" evidence="1">
    <location>
        <begin position="481"/>
        <end position="494"/>
    </location>
</feature>
<evidence type="ECO:0000256" key="1">
    <source>
        <dbReference type="SAM" id="MobiDB-lite"/>
    </source>
</evidence>
<dbReference type="STRING" id="1797994.A2227_05595"/>
<gene>
    <name evidence="2" type="ORF">A2227_05595</name>
</gene>
<proteinExistence type="predicted"/>
<dbReference type="Proteomes" id="UP000178367">
    <property type="component" value="Unassembled WGS sequence"/>
</dbReference>
<evidence type="ECO:0000313" key="3">
    <source>
        <dbReference type="Proteomes" id="UP000178367"/>
    </source>
</evidence>